<dbReference type="Proteomes" id="UP000001038">
    <property type="component" value="Chromosome 8"/>
</dbReference>
<evidence type="ECO:0000256" key="1">
    <source>
        <dbReference type="ARBA" id="ARBA00022614"/>
    </source>
</evidence>
<reference evidence="3" key="3">
    <citation type="submission" date="2025-09" db="UniProtKB">
        <authorList>
            <consortium name="Ensembl"/>
        </authorList>
    </citation>
    <scope>IDENTIFICATION</scope>
    <source>
        <strain evidence="3">Hd-rR</strain>
    </source>
</reference>
<dbReference type="Bgee" id="ENSORLG00000023556">
    <property type="expression patterns" value="Expressed in intestine and 8 other cell types or tissues"/>
</dbReference>
<evidence type="ECO:0008006" key="5">
    <source>
        <dbReference type="Google" id="ProtNLM"/>
    </source>
</evidence>
<dbReference type="GeneTree" id="ENSGT01150000286911"/>
<dbReference type="Pfam" id="PF13516">
    <property type="entry name" value="LRR_6"/>
    <property type="match status" value="5"/>
</dbReference>
<dbReference type="GO" id="GO:0030027">
    <property type="term" value="C:lamellipodium"/>
    <property type="evidence" value="ECO:0000318"/>
    <property type="project" value="GO_Central"/>
</dbReference>
<dbReference type="GO" id="GO:0005886">
    <property type="term" value="C:plasma membrane"/>
    <property type="evidence" value="ECO:0000318"/>
    <property type="project" value="GO_Central"/>
</dbReference>
<keyword evidence="4" id="KW-1185">Reference proteome</keyword>
<reference evidence="3" key="2">
    <citation type="submission" date="2025-08" db="UniProtKB">
        <authorList>
            <consortium name="Ensembl"/>
        </authorList>
    </citation>
    <scope>IDENTIFICATION</scope>
    <source>
        <strain evidence="3">Hd-rR</strain>
    </source>
</reference>
<sequence length="423" mass="46343">GSCYTRVVVKSTAPTAALQPPHMNVSVSRLGGCVLSETDWEEVASALTSNPSYLTELDLSDNKMQDQSVKLLSSGLQSPNCKLQVLRLKNCSLSELGCSALTSALKSNPAHLTELDLGANKLQDPGVQHLCGLLQIPDCRLQTLRSDSSSEGKDIVFFCDGLLKQHSAHFRPLESRLDECSLSETSLSALALALMSNSTPLTELDLSYNWDLQDPGVQHLCGFLQHPDCQLQTLRLKNCSLSELSCAALTSALKSNPSHLTELDLSGNELQDPGVQHLCGFLQSPDCRLQTLRVWFWSHLNAALFQFTVSSLKSNLKSVYAGFRLNACSLSELSCAALVWALKSNPSHLTELDLRGNNDLQDSGVQHLCGFLQSPDCRLQTLRSLSFYVFSHFLVSSERFFKDFREAFFGSIVVCSEGFAAKS</sequence>
<evidence type="ECO:0000313" key="3">
    <source>
        <dbReference type="Ensembl" id="ENSORLP00000024088.2"/>
    </source>
</evidence>
<dbReference type="GO" id="GO:0045765">
    <property type="term" value="P:regulation of angiogenesis"/>
    <property type="evidence" value="ECO:0000318"/>
    <property type="project" value="GO_Central"/>
</dbReference>
<dbReference type="SMART" id="SM00368">
    <property type="entry name" value="LRR_RI"/>
    <property type="match status" value="7"/>
</dbReference>
<evidence type="ECO:0000256" key="2">
    <source>
        <dbReference type="ARBA" id="ARBA00022737"/>
    </source>
</evidence>
<dbReference type="Ensembl" id="ENSORLT00000024089.2">
    <property type="protein sequence ID" value="ENSORLP00000024088.2"/>
    <property type="gene ID" value="ENSORLG00000023556.1"/>
</dbReference>
<keyword evidence="2" id="KW-0677">Repeat</keyword>
<dbReference type="HOGENOM" id="CLU_002274_4_0_1"/>
<dbReference type="GO" id="GO:0005654">
    <property type="term" value="C:nucleoplasm"/>
    <property type="evidence" value="ECO:0000318"/>
    <property type="project" value="GO_Central"/>
</dbReference>
<dbReference type="PANTHER" id="PTHR24106">
    <property type="entry name" value="NACHT, LRR AND CARD DOMAINS-CONTAINING"/>
    <property type="match status" value="1"/>
</dbReference>
<name>H2MYJ8_ORYLA</name>
<dbReference type="InterPro" id="IPR032675">
    <property type="entry name" value="LRR_dom_sf"/>
</dbReference>
<dbReference type="Gene3D" id="3.80.10.10">
    <property type="entry name" value="Ribonuclease Inhibitor"/>
    <property type="match status" value="3"/>
</dbReference>
<evidence type="ECO:0000313" key="4">
    <source>
        <dbReference type="Proteomes" id="UP000001038"/>
    </source>
</evidence>
<dbReference type="InterPro" id="IPR051261">
    <property type="entry name" value="NLR"/>
</dbReference>
<proteinExistence type="predicted"/>
<dbReference type="SUPFAM" id="SSF52047">
    <property type="entry name" value="RNI-like"/>
    <property type="match status" value="1"/>
</dbReference>
<organism evidence="3 4">
    <name type="scientific">Oryzias latipes</name>
    <name type="common">Japanese rice fish</name>
    <name type="synonym">Japanese killifish</name>
    <dbReference type="NCBI Taxonomy" id="8090"/>
    <lineage>
        <taxon>Eukaryota</taxon>
        <taxon>Metazoa</taxon>
        <taxon>Chordata</taxon>
        <taxon>Craniata</taxon>
        <taxon>Vertebrata</taxon>
        <taxon>Euteleostomi</taxon>
        <taxon>Actinopterygii</taxon>
        <taxon>Neopterygii</taxon>
        <taxon>Teleostei</taxon>
        <taxon>Neoteleostei</taxon>
        <taxon>Acanthomorphata</taxon>
        <taxon>Ovalentaria</taxon>
        <taxon>Atherinomorphae</taxon>
        <taxon>Beloniformes</taxon>
        <taxon>Adrianichthyidae</taxon>
        <taxon>Oryziinae</taxon>
        <taxon>Oryzias</taxon>
    </lineage>
</organism>
<dbReference type="GO" id="GO:0016477">
    <property type="term" value="P:cell migration"/>
    <property type="evidence" value="ECO:0000318"/>
    <property type="project" value="GO_Central"/>
</dbReference>
<dbReference type="InParanoid" id="H2MYJ8"/>
<dbReference type="InterPro" id="IPR001611">
    <property type="entry name" value="Leu-rich_rpt"/>
</dbReference>
<protein>
    <recommendedName>
        <fullName evidence="5">NACHT LRR and PYD domain-containing protein</fullName>
    </recommendedName>
</protein>
<dbReference type="AlphaFoldDB" id="H2MYJ8"/>
<reference evidence="3 4" key="1">
    <citation type="journal article" date="2007" name="Nature">
        <title>The medaka draft genome and insights into vertebrate genome evolution.</title>
        <authorList>
            <person name="Kasahara M."/>
            <person name="Naruse K."/>
            <person name="Sasaki S."/>
            <person name="Nakatani Y."/>
            <person name="Qu W."/>
            <person name="Ahsan B."/>
            <person name="Yamada T."/>
            <person name="Nagayasu Y."/>
            <person name="Doi K."/>
            <person name="Kasai Y."/>
            <person name="Jindo T."/>
            <person name="Kobayashi D."/>
            <person name="Shimada A."/>
            <person name="Toyoda A."/>
            <person name="Kuroki Y."/>
            <person name="Fujiyama A."/>
            <person name="Sasaki T."/>
            <person name="Shimizu A."/>
            <person name="Asakawa S."/>
            <person name="Shimizu N."/>
            <person name="Hashimoto S."/>
            <person name="Yang J."/>
            <person name="Lee Y."/>
            <person name="Matsushima K."/>
            <person name="Sugano S."/>
            <person name="Sakaizumi M."/>
            <person name="Narita T."/>
            <person name="Ohishi K."/>
            <person name="Haga S."/>
            <person name="Ohta F."/>
            <person name="Nomoto H."/>
            <person name="Nogata K."/>
            <person name="Morishita T."/>
            <person name="Endo T."/>
            <person name="Shin-I T."/>
            <person name="Takeda H."/>
            <person name="Morishita S."/>
            <person name="Kohara Y."/>
        </authorList>
    </citation>
    <scope>NUCLEOTIDE SEQUENCE [LARGE SCALE GENOMIC DNA]</scope>
    <source>
        <strain evidence="3 4">Hd-rR</strain>
    </source>
</reference>
<dbReference type="GO" id="GO:0008428">
    <property type="term" value="F:ribonuclease inhibitor activity"/>
    <property type="evidence" value="ECO:0000318"/>
    <property type="project" value="GO_Central"/>
</dbReference>
<accession>H2MYJ8</accession>
<dbReference type="PROSITE" id="PS51450">
    <property type="entry name" value="LRR"/>
    <property type="match status" value="1"/>
</dbReference>
<dbReference type="GO" id="GO:0032311">
    <property type="term" value="C:angiogenin-PRI complex"/>
    <property type="evidence" value="ECO:0000318"/>
    <property type="project" value="GO_Central"/>
</dbReference>
<keyword evidence="1" id="KW-0433">Leucine-rich repeat</keyword>
<dbReference type="GO" id="GO:0034315">
    <property type="term" value="P:regulation of Arp2/3 complex-mediated actin nucleation"/>
    <property type="evidence" value="ECO:0000318"/>
    <property type="project" value="GO_Central"/>
</dbReference>